<reference evidence="5 6" key="1">
    <citation type="submission" date="2016-10" db="EMBL/GenBank/DDBJ databases">
        <authorList>
            <person name="de Groot N.N."/>
        </authorList>
    </citation>
    <scope>NUCLEOTIDE SEQUENCE [LARGE SCALE GENOMIC DNA]</scope>
    <source>
        <strain evidence="5 6">LMG 25475</strain>
    </source>
</reference>
<accession>A0A1G7LFH5</accession>
<sequence>MFKPVIYIALTALMLVCTNSAVAAEPIVIKFSHVVADDTPKGRGALLFKQLVEERLGDKVKVEVYPNSTLFGDDDELQALRDGKVQLLAPSLSKFDAYTKQLQVYDLPFLFDDLEAVKRFQKREKSRELLRSMAAYDIYGLAYWNNGMKQLSANRALKLPADAKGLAFRIQPSPVLETQFAQIGATTSKIAFSETLAALQKGTVQGAENPWSNLASQKLDSVQPFITETNHGSLNYMLISNSKFWVSIPYQVRTQLEAIIEEVSFKVNQDAEELNRKSREQIAAAGRAQILSLTPEQRDAWREAMRPVWQRFEAEIGADVLRAAQTVNRR</sequence>
<keyword evidence="2" id="KW-0813">Transport</keyword>
<dbReference type="OrthoDB" id="9771186at2"/>
<dbReference type="Gene3D" id="3.40.190.170">
    <property type="entry name" value="Bacterial extracellular solute-binding protein, family 7"/>
    <property type="match status" value="1"/>
</dbReference>
<gene>
    <name evidence="5" type="ORF">SAMN05216381_1669</name>
</gene>
<dbReference type="RefSeq" id="WP_092366792.1">
    <property type="nucleotide sequence ID" value="NZ_FNBM01000003.1"/>
</dbReference>
<organism evidence="5 6">
    <name type="scientific">Phytopseudomonas seleniipraecipitans</name>
    <dbReference type="NCBI Taxonomy" id="640205"/>
    <lineage>
        <taxon>Bacteria</taxon>
        <taxon>Pseudomonadati</taxon>
        <taxon>Pseudomonadota</taxon>
        <taxon>Gammaproteobacteria</taxon>
        <taxon>Pseudomonadales</taxon>
        <taxon>Pseudomonadaceae</taxon>
        <taxon>Phytopseudomonas</taxon>
    </lineage>
</organism>
<evidence type="ECO:0000313" key="6">
    <source>
        <dbReference type="Proteomes" id="UP000243378"/>
    </source>
</evidence>
<dbReference type="PANTHER" id="PTHR33376">
    <property type="match status" value="1"/>
</dbReference>
<evidence type="ECO:0000256" key="1">
    <source>
        <dbReference type="ARBA" id="ARBA00009023"/>
    </source>
</evidence>
<keyword evidence="3 4" id="KW-0732">Signal</keyword>
<dbReference type="AlphaFoldDB" id="A0A1G7LFH5"/>
<dbReference type="STRING" id="640205.SAMN05216381_1669"/>
<dbReference type="NCBIfam" id="TIGR00787">
    <property type="entry name" value="dctP"/>
    <property type="match status" value="1"/>
</dbReference>
<dbReference type="GO" id="GO:0015740">
    <property type="term" value="P:C4-dicarboxylate transport"/>
    <property type="evidence" value="ECO:0007669"/>
    <property type="project" value="TreeGrafter"/>
</dbReference>
<dbReference type="NCBIfam" id="NF037995">
    <property type="entry name" value="TRAP_S1"/>
    <property type="match status" value="1"/>
</dbReference>
<evidence type="ECO:0000313" key="5">
    <source>
        <dbReference type="EMBL" id="SDF48287.1"/>
    </source>
</evidence>
<name>A0A1G7LFH5_9GAMM</name>
<feature type="chain" id="PRO_5017215015" evidence="4">
    <location>
        <begin position="24"/>
        <end position="330"/>
    </location>
</feature>
<dbReference type="Proteomes" id="UP000243378">
    <property type="component" value="Unassembled WGS sequence"/>
</dbReference>
<dbReference type="PIRSF" id="PIRSF006470">
    <property type="entry name" value="DctB"/>
    <property type="match status" value="1"/>
</dbReference>
<dbReference type="GO" id="GO:0055085">
    <property type="term" value="P:transmembrane transport"/>
    <property type="evidence" value="ECO:0007669"/>
    <property type="project" value="InterPro"/>
</dbReference>
<dbReference type="PANTHER" id="PTHR33376:SF7">
    <property type="entry name" value="C4-DICARBOXYLATE-BINDING PROTEIN DCTB"/>
    <property type="match status" value="1"/>
</dbReference>
<dbReference type="GO" id="GO:0030288">
    <property type="term" value="C:outer membrane-bounded periplasmic space"/>
    <property type="evidence" value="ECO:0007669"/>
    <property type="project" value="InterPro"/>
</dbReference>
<evidence type="ECO:0000256" key="3">
    <source>
        <dbReference type="ARBA" id="ARBA00022729"/>
    </source>
</evidence>
<evidence type="ECO:0000256" key="4">
    <source>
        <dbReference type="SAM" id="SignalP"/>
    </source>
</evidence>
<dbReference type="InterPro" id="IPR018389">
    <property type="entry name" value="DctP_fam"/>
</dbReference>
<dbReference type="InterPro" id="IPR038404">
    <property type="entry name" value="TRAP_DctP_sf"/>
</dbReference>
<evidence type="ECO:0000256" key="2">
    <source>
        <dbReference type="ARBA" id="ARBA00022448"/>
    </source>
</evidence>
<dbReference type="EMBL" id="FNBM01000003">
    <property type="protein sequence ID" value="SDF48287.1"/>
    <property type="molecule type" value="Genomic_DNA"/>
</dbReference>
<feature type="signal peptide" evidence="4">
    <location>
        <begin position="1"/>
        <end position="23"/>
    </location>
</feature>
<dbReference type="InterPro" id="IPR004682">
    <property type="entry name" value="TRAP_DctP"/>
</dbReference>
<protein>
    <submittedName>
        <fullName evidence="5">C4-dicarboxylate-binding protein DctP</fullName>
    </submittedName>
</protein>
<proteinExistence type="inferred from homology"/>
<comment type="similarity">
    <text evidence="1">Belongs to the bacterial solute-binding protein 7 family.</text>
</comment>
<dbReference type="Pfam" id="PF03480">
    <property type="entry name" value="DctP"/>
    <property type="match status" value="1"/>
</dbReference>